<evidence type="ECO:0000256" key="4">
    <source>
        <dbReference type="ARBA" id="ARBA00023125"/>
    </source>
</evidence>
<evidence type="ECO:0000256" key="1">
    <source>
        <dbReference type="ARBA" id="ARBA00022553"/>
    </source>
</evidence>
<proteinExistence type="predicted"/>
<dbReference type="InterPro" id="IPR001789">
    <property type="entry name" value="Sig_transdc_resp-reg_receiver"/>
</dbReference>
<keyword evidence="2" id="KW-0902">Two-component regulatory system</keyword>
<dbReference type="GO" id="GO:0006355">
    <property type="term" value="P:regulation of DNA-templated transcription"/>
    <property type="evidence" value="ECO:0007669"/>
    <property type="project" value="InterPro"/>
</dbReference>
<accession>C6HXQ3</accession>
<keyword evidence="3" id="KW-0805">Transcription regulation</keyword>
<dbReference type="SUPFAM" id="SSF46894">
    <property type="entry name" value="C-terminal effector domain of the bipartite response regulators"/>
    <property type="match status" value="1"/>
</dbReference>
<evidence type="ECO:0000259" key="9">
    <source>
        <dbReference type="PROSITE" id="PS51755"/>
    </source>
</evidence>
<keyword evidence="5" id="KW-0804">Transcription</keyword>
<dbReference type="PANTHER" id="PTHR48111">
    <property type="entry name" value="REGULATOR OF RPOS"/>
    <property type="match status" value="1"/>
</dbReference>
<name>C6HXQ3_9BACT</name>
<keyword evidence="4 7" id="KW-0238">DNA-binding</keyword>
<evidence type="ECO:0000256" key="6">
    <source>
        <dbReference type="PROSITE-ProRule" id="PRU00169"/>
    </source>
</evidence>
<feature type="modified residue" description="4-aspartylphosphate" evidence="6">
    <location>
        <position position="87"/>
    </location>
</feature>
<dbReference type="GO" id="GO:0032993">
    <property type="term" value="C:protein-DNA complex"/>
    <property type="evidence" value="ECO:0007669"/>
    <property type="project" value="TreeGrafter"/>
</dbReference>
<keyword evidence="1 6" id="KW-0597">Phosphoprotein</keyword>
<feature type="domain" description="Response regulatory" evidence="8">
    <location>
        <begin position="33"/>
        <end position="154"/>
    </location>
</feature>
<dbReference type="SUPFAM" id="SSF52172">
    <property type="entry name" value="CheY-like"/>
    <property type="match status" value="1"/>
</dbReference>
<dbReference type="AlphaFoldDB" id="C6HXQ3"/>
<keyword evidence="11" id="KW-1185">Reference proteome</keyword>
<dbReference type="EMBL" id="GG693875">
    <property type="protein sequence ID" value="EES52515.1"/>
    <property type="molecule type" value="Genomic_DNA"/>
</dbReference>
<gene>
    <name evidence="10" type="ORF">UBAL3_93200012</name>
</gene>
<evidence type="ECO:0000256" key="7">
    <source>
        <dbReference type="PROSITE-ProRule" id="PRU01091"/>
    </source>
</evidence>
<dbReference type="SMART" id="SM00862">
    <property type="entry name" value="Trans_reg_C"/>
    <property type="match status" value="1"/>
</dbReference>
<dbReference type="CDD" id="cd00383">
    <property type="entry name" value="trans_reg_C"/>
    <property type="match status" value="1"/>
</dbReference>
<organism evidence="10 11">
    <name type="scientific">Leptospirillum ferrodiazotrophum</name>
    <dbReference type="NCBI Taxonomy" id="412449"/>
    <lineage>
        <taxon>Bacteria</taxon>
        <taxon>Pseudomonadati</taxon>
        <taxon>Nitrospirota</taxon>
        <taxon>Nitrospiria</taxon>
        <taxon>Nitrospirales</taxon>
        <taxon>Nitrospiraceae</taxon>
        <taxon>Leptospirillum</taxon>
    </lineage>
</organism>
<dbReference type="PANTHER" id="PTHR48111:SF1">
    <property type="entry name" value="TWO-COMPONENT RESPONSE REGULATOR ORR33"/>
    <property type="match status" value="1"/>
</dbReference>
<dbReference type="InterPro" id="IPR039420">
    <property type="entry name" value="WalR-like"/>
</dbReference>
<dbReference type="PROSITE" id="PS51755">
    <property type="entry name" value="OMPR_PHOB"/>
    <property type="match status" value="1"/>
</dbReference>
<feature type="domain" description="OmpR/PhoB-type" evidence="9">
    <location>
        <begin position="167"/>
        <end position="266"/>
    </location>
</feature>
<sequence length="269" mass="30796">MKPFRHTKVIRTGYPFPMEESVMVAGKKETPALALVFVDGEGRDESARKMLSELFFKVVAVRTSEEGIWTVRRIAAGGERVGFFLFDSSIPEGEVVDFIDFARGRGNMRKVPAMVLTEGTDPETRVRVLEAGADEVLSVPCPPRETLARIRALLRRDESKENNPYAPARYEVGELIVDTDRHEVVWQEKRIQVTPLEFRILVHLVRDPGKVYPREELMSLLWGEHWEVEDHNLSVHIHGLRKKLARPEDDRTPIETVRGVGYRIRETLS</sequence>
<dbReference type="GO" id="GO:0000156">
    <property type="term" value="F:phosphorelay response regulator activity"/>
    <property type="evidence" value="ECO:0007669"/>
    <property type="project" value="TreeGrafter"/>
</dbReference>
<protein>
    <submittedName>
        <fullName evidence="10">Two component transcriptional regulator, winged helix family</fullName>
    </submittedName>
</protein>
<evidence type="ECO:0000256" key="3">
    <source>
        <dbReference type="ARBA" id="ARBA00023015"/>
    </source>
</evidence>
<dbReference type="GO" id="GO:0000976">
    <property type="term" value="F:transcription cis-regulatory region binding"/>
    <property type="evidence" value="ECO:0007669"/>
    <property type="project" value="TreeGrafter"/>
</dbReference>
<reference evidence="10 11" key="1">
    <citation type="journal article" date="2009" name="Appl. Environ. Microbiol.">
        <title>Community genomic and proteomic analyses of chemoautotrophic iron-oxidizing "Leptospirillum rubarum" (Group II) and "Leptospirillum ferrodiazotrophum" (Group III) bacteria in acid mine drainage biofilms.</title>
        <authorList>
            <person name="Goltsman D.S."/>
            <person name="Denef V.J."/>
            <person name="Singer S.W."/>
            <person name="VerBerkmoes N.C."/>
            <person name="Lefsrud M."/>
            <person name="Mueller R.S."/>
            <person name="Dick G.J."/>
            <person name="Sun C.L."/>
            <person name="Wheeler K.E."/>
            <person name="Zemla A."/>
            <person name="Baker B.J."/>
            <person name="Hauser L."/>
            <person name="Land M."/>
            <person name="Shah M.B."/>
            <person name="Thelen M.P."/>
            <person name="Hettich R.L."/>
            <person name="Banfield J.F."/>
        </authorList>
    </citation>
    <scope>NUCLEOTIDE SEQUENCE [LARGE SCALE GENOMIC DNA]</scope>
</reference>
<evidence type="ECO:0000313" key="10">
    <source>
        <dbReference type="EMBL" id="EES52515.1"/>
    </source>
</evidence>
<evidence type="ECO:0000256" key="5">
    <source>
        <dbReference type="ARBA" id="ARBA00023163"/>
    </source>
</evidence>
<dbReference type="InterPro" id="IPR036388">
    <property type="entry name" value="WH-like_DNA-bd_sf"/>
</dbReference>
<evidence type="ECO:0000256" key="2">
    <source>
        <dbReference type="ARBA" id="ARBA00023012"/>
    </source>
</evidence>
<dbReference type="GO" id="GO:0005829">
    <property type="term" value="C:cytosol"/>
    <property type="evidence" value="ECO:0007669"/>
    <property type="project" value="TreeGrafter"/>
</dbReference>
<dbReference type="PROSITE" id="PS50110">
    <property type="entry name" value="RESPONSE_REGULATORY"/>
    <property type="match status" value="1"/>
</dbReference>
<dbReference type="Gene3D" id="1.10.10.10">
    <property type="entry name" value="Winged helix-like DNA-binding domain superfamily/Winged helix DNA-binding domain"/>
    <property type="match status" value="1"/>
</dbReference>
<dbReference type="Pfam" id="PF00486">
    <property type="entry name" value="Trans_reg_C"/>
    <property type="match status" value="1"/>
</dbReference>
<dbReference type="InterPro" id="IPR011006">
    <property type="entry name" value="CheY-like_superfamily"/>
</dbReference>
<dbReference type="InterPro" id="IPR016032">
    <property type="entry name" value="Sig_transdc_resp-reg_C-effctor"/>
</dbReference>
<evidence type="ECO:0000313" key="11">
    <source>
        <dbReference type="Proteomes" id="UP000009374"/>
    </source>
</evidence>
<dbReference type="Proteomes" id="UP000009374">
    <property type="component" value="Unassembled WGS sequence"/>
</dbReference>
<dbReference type="Gene3D" id="3.40.50.2300">
    <property type="match status" value="1"/>
</dbReference>
<dbReference type="InterPro" id="IPR001867">
    <property type="entry name" value="OmpR/PhoB-type_DNA-bd"/>
</dbReference>
<evidence type="ECO:0000259" key="8">
    <source>
        <dbReference type="PROSITE" id="PS50110"/>
    </source>
</evidence>
<feature type="DNA-binding region" description="OmpR/PhoB-type" evidence="7">
    <location>
        <begin position="167"/>
        <end position="266"/>
    </location>
</feature>